<protein>
    <submittedName>
        <fullName evidence="3">Glutathione S-transferase domain protein</fullName>
    </submittedName>
</protein>
<reference evidence="3 4" key="1">
    <citation type="journal article" date="2010" name="J. Bacteriol.">
        <title>Complete genome sequence of the aerobic facultative methanotroph Methylocella silvestris BL2.</title>
        <authorList>
            <person name="Chen Y."/>
            <person name="Crombie A."/>
            <person name="Rahman M.T."/>
            <person name="Dedysh S.N."/>
            <person name="Liesack W."/>
            <person name="Stott M.B."/>
            <person name="Alam M."/>
            <person name="Theisen A.R."/>
            <person name="Murrell J.C."/>
            <person name="Dunfield P.F."/>
        </authorList>
    </citation>
    <scope>NUCLEOTIDE SEQUENCE [LARGE SCALE GENOMIC DNA]</scope>
    <source>
        <strain evidence="4">DSM 15510 / CIP 108128 / LMG 27833 / NCIMB 13906 / BL2</strain>
    </source>
</reference>
<name>B8EQ51_METSB</name>
<keyword evidence="3" id="KW-0808">Transferase</keyword>
<proteinExistence type="predicted"/>
<dbReference type="eggNOG" id="COG0625">
    <property type="taxonomic scope" value="Bacteria"/>
</dbReference>
<dbReference type="GO" id="GO:0016740">
    <property type="term" value="F:transferase activity"/>
    <property type="evidence" value="ECO:0007669"/>
    <property type="project" value="UniProtKB-KW"/>
</dbReference>
<organism evidence="3 4">
    <name type="scientific">Methylocella silvestris (strain DSM 15510 / CIP 108128 / LMG 27833 / NCIMB 13906 / BL2)</name>
    <dbReference type="NCBI Taxonomy" id="395965"/>
    <lineage>
        <taxon>Bacteria</taxon>
        <taxon>Pseudomonadati</taxon>
        <taxon>Pseudomonadota</taxon>
        <taxon>Alphaproteobacteria</taxon>
        <taxon>Hyphomicrobiales</taxon>
        <taxon>Beijerinckiaceae</taxon>
        <taxon>Methylocella</taxon>
    </lineage>
</organism>
<dbReference type="Pfam" id="PF22041">
    <property type="entry name" value="GST_C_7"/>
    <property type="match status" value="1"/>
</dbReference>
<dbReference type="Gene3D" id="1.20.1050.10">
    <property type="match status" value="1"/>
</dbReference>
<feature type="domain" description="GST N-terminal" evidence="1">
    <location>
        <begin position="22"/>
        <end position="84"/>
    </location>
</feature>
<dbReference type="SUPFAM" id="SSF47616">
    <property type="entry name" value="GST C-terminal domain-like"/>
    <property type="match status" value="1"/>
</dbReference>
<dbReference type="KEGG" id="msl:Msil_2618"/>
<dbReference type="Proteomes" id="UP000002257">
    <property type="component" value="Chromosome"/>
</dbReference>
<evidence type="ECO:0000259" key="2">
    <source>
        <dbReference type="Pfam" id="PF22041"/>
    </source>
</evidence>
<dbReference type="EMBL" id="CP001280">
    <property type="protein sequence ID" value="ACK51541.1"/>
    <property type="molecule type" value="Genomic_DNA"/>
</dbReference>
<evidence type="ECO:0000313" key="4">
    <source>
        <dbReference type="Proteomes" id="UP000002257"/>
    </source>
</evidence>
<dbReference type="STRING" id="395965.Msil_2618"/>
<dbReference type="SUPFAM" id="SSF52833">
    <property type="entry name" value="Thioredoxin-like"/>
    <property type="match status" value="1"/>
</dbReference>
<keyword evidence="4" id="KW-1185">Reference proteome</keyword>
<dbReference type="CDD" id="cd03202">
    <property type="entry name" value="GST_C_etherase_LigE"/>
    <property type="match status" value="1"/>
</dbReference>
<gene>
    <name evidence="3" type="ordered locus">Msil_2618</name>
</gene>
<accession>B8EQ51</accession>
<dbReference type="Pfam" id="PF13409">
    <property type="entry name" value="GST_N_2"/>
    <property type="match status" value="1"/>
</dbReference>
<dbReference type="InterPro" id="IPR036249">
    <property type="entry name" value="Thioredoxin-like_sf"/>
</dbReference>
<dbReference type="InterPro" id="IPR036282">
    <property type="entry name" value="Glutathione-S-Trfase_C_sf"/>
</dbReference>
<dbReference type="OrthoDB" id="508035at2"/>
<feature type="domain" description="Glutathione S-transferase UstS-like C-terminal" evidence="2">
    <location>
        <begin position="105"/>
        <end position="206"/>
    </location>
</feature>
<dbReference type="InterPro" id="IPR004045">
    <property type="entry name" value="Glutathione_S-Trfase_N"/>
</dbReference>
<evidence type="ECO:0000259" key="1">
    <source>
        <dbReference type="Pfam" id="PF13409"/>
    </source>
</evidence>
<dbReference type="RefSeq" id="WP_012591610.1">
    <property type="nucleotide sequence ID" value="NC_011666.1"/>
</dbReference>
<dbReference type="Gene3D" id="3.40.30.10">
    <property type="entry name" value="Glutaredoxin"/>
    <property type="match status" value="1"/>
</dbReference>
<dbReference type="InterPro" id="IPR054416">
    <property type="entry name" value="GST_UstS-like_C"/>
</dbReference>
<dbReference type="AlphaFoldDB" id="B8EQ51"/>
<dbReference type="HOGENOM" id="CLU_011226_0_4_5"/>
<sequence>MNSAATTLTLYELAAADPALRFSPHCWKTRMALAHKRLDALRLPWRFTETEALAFSGQSRVPVLVNGAETIADSWRIALYLDERFPDAPSLFGAADAIAPVRFINSWADGALSPAIGRIILRDIHDRLGDADRVYFRASREIRYGQSLEDVVADRPTHLSNLQRVLAPLRETLKHQPFLSGEAPAYADYCVFGMFMWARCVSLVELLEDRDVVFAWRDRLLDAFGGLARSAPRHQP</sequence>
<evidence type="ECO:0000313" key="3">
    <source>
        <dbReference type="EMBL" id="ACK51541.1"/>
    </source>
</evidence>